<evidence type="ECO:0000313" key="2">
    <source>
        <dbReference type="Proteomes" id="UP000439113"/>
    </source>
</evidence>
<gene>
    <name evidence="1" type="ORF">GJ654_16630</name>
</gene>
<comment type="caution">
    <text evidence="1">The sequence shown here is derived from an EMBL/GenBank/DDBJ whole genome shotgun (WGS) entry which is preliminary data.</text>
</comment>
<name>A0A6N8DUU6_RHOAC</name>
<dbReference type="OrthoDB" id="8454859at2"/>
<dbReference type="EMBL" id="WNKS01000019">
    <property type="protein sequence ID" value="MTV32614.1"/>
    <property type="molecule type" value="Genomic_DNA"/>
</dbReference>
<protein>
    <submittedName>
        <fullName evidence="1">Uncharacterized protein</fullName>
    </submittedName>
</protein>
<reference evidence="1 2" key="1">
    <citation type="submission" date="2019-11" db="EMBL/GenBank/DDBJ databases">
        <title>Whole-genome sequence of a Rhodoblastus acidophilus DSM 142.</title>
        <authorList>
            <person name="Kyndt J.A."/>
            <person name="Meyer T.E."/>
        </authorList>
    </citation>
    <scope>NUCLEOTIDE SEQUENCE [LARGE SCALE GENOMIC DNA]</scope>
    <source>
        <strain evidence="1 2">DSM 142</strain>
    </source>
</reference>
<proteinExistence type="predicted"/>
<dbReference type="RefSeq" id="WP_155447303.1">
    <property type="nucleotide sequence ID" value="NZ_JAOQNR010000018.1"/>
</dbReference>
<accession>A0A6N8DUU6</accession>
<dbReference type="Proteomes" id="UP000439113">
    <property type="component" value="Unassembled WGS sequence"/>
</dbReference>
<dbReference type="AlphaFoldDB" id="A0A6N8DUU6"/>
<evidence type="ECO:0000313" key="1">
    <source>
        <dbReference type="EMBL" id="MTV32614.1"/>
    </source>
</evidence>
<sequence length="761" mass="84901">MISNRVEKLRFIAEEMQLAFFLTMHLTDSFVARTLARHILIRAENFIEHARGLRRPLMNAGYDTRDFHKTKEAYASAFEEYFKVSRHRLGAHVQDLDFGKRIELWNDIEIVKISFLVDGAQQIYRGLAPCNLPGYVPYADPPDLTDQAFLETLRQFQRAIENRSWIEMGTDPLAMTRNNTAAVLNMTPVHARASQLALIRRWIAIQGILLDRLVAHPPIVRILKARIITDLVSFCDCLVTRQVSPGAPQATDGLDKLITANGQSSAPIDNFVAASNFQAELQTARATRDTVGAHLEIDDTYTVASLLADLDAYDIGHGLRFYERVGAAFTKTCHSILFLRMYAADGQRLYGVSASHAPAVPYAANNSAGSPAPQELPPIKDEASYRKNLTRWLDGDDTQKGDARQFFWDAFADSQAVETIEEVESFGTGQHMSRHEFRTAHKFLLAALSDGLSDFDFRGILELMLSCRSGSPYPLAEILVRHGRSASVFKRWLICYALGEIGSAPHASARRFLEACAHSQSWPIRLQAALARFKTFVKAEGIFRINHSGQMRTDYDAFAGSLIKPMSEPERMVCLLSFASILSGPCVGSFSQPFQSNYAALQTQIEKLCVPLLKDDDNRLKATTLKQLIQTHDYVGVCVMVALELDGRDQHPLHAALMDNCCNGSIVTAGHDQASRHLAMCFLLKKEHRMAFEVAEALASRNPDWVDIQILVAQILGDTPGAEDEATQKIANLRRAYALNANFELRLAAVETEIANRKASW</sequence>
<organism evidence="1 2">
    <name type="scientific">Rhodoblastus acidophilus</name>
    <name type="common">Rhodopseudomonas acidophila</name>
    <dbReference type="NCBI Taxonomy" id="1074"/>
    <lineage>
        <taxon>Bacteria</taxon>
        <taxon>Pseudomonadati</taxon>
        <taxon>Pseudomonadota</taxon>
        <taxon>Alphaproteobacteria</taxon>
        <taxon>Hyphomicrobiales</taxon>
        <taxon>Rhodoblastaceae</taxon>
        <taxon>Rhodoblastus</taxon>
    </lineage>
</organism>